<keyword evidence="1" id="KW-0489">Methyltransferase</keyword>
<dbReference type="SUPFAM" id="SSF53335">
    <property type="entry name" value="S-adenosyl-L-methionine-dependent methyltransferases"/>
    <property type="match status" value="1"/>
</dbReference>
<dbReference type="AlphaFoldDB" id="F3KKR4"/>
<dbReference type="GO" id="GO:0032259">
    <property type="term" value="P:methylation"/>
    <property type="evidence" value="ECO:0007669"/>
    <property type="project" value="UniProtKB-KW"/>
</dbReference>
<dbReference type="Pfam" id="PF01209">
    <property type="entry name" value="Ubie_methyltran"/>
    <property type="match status" value="1"/>
</dbReference>
<name>F3KKR4_9ARCH</name>
<dbReference type="PANTHER" id="PTHR43591">
    <property type="entry name" value="METHYLTRANSFERASE"/>
    <property type="match status" value="1"/>
</dbReference>
<gene>
    <name evidence="1" type="ORF">Nlim_1089</name>
</gene>
<keyword evidence="1" id="KW-0808">Transferase</keyword>
<sequence>MSTPKELVPVFFDGTGSSYDRVVNCTTFGRDKFWKRQIVSKISGGMILDLACGTGILSRMIAKIPNSEVVGVDITQSYLDVAKKNSGFDNISYVLEDAEKLDLDKKFDFIVSSYIPKYCDARTLIAKCMAHLNPGGQIILHDFVYPAGKSMQLLWNWYFGVLPFLGNFIPSWRKAFLELPKLIHSSNWVSDYTSAMKENGLDVSLEYHTFGCSCIITGKSI</sequence>
<dbReference type="Gene3D" id="3.40.50.150">
    <property type="entry name" value="Vaccinia Virus protein VP39"/>
    <property type="match status" value="1"/>
</dbReference>
<dbReference type="STRING" id="886738.Nlim_1089"/>
<reference evidence="1" key="1">
    <citation type="journal article" date="2011" name="PLoS ONE">
        <title>Genome of a low-salinity ammonia-oxidizing archaeon determined by single-cell and metagenomic analysis.</title>
        <authorList>
            <person name="Blainey P.C."/>
            <person name="Mosier A.C."/>
            <person name="Potanina A."/>
            <person name="Francis C.A."/>
            <person name="Quake S.R."/>
        </authorList>
    </citation>
    <scope>NUCLEOTIDE SEQUENCE [LARGE SCALE GENOMIC DNA]</scope>
    <source>
        <strain evidence="1">SFB1</strain>
    </source>
</reference>
<dbReference type="GO" id="GO:0008168">
    <property type="term" value="F:methyltransferase activity"/>
    <property type="evidence" value="ECO:0007669"/>
    <property type="project" value="UniProtKB-KW"/>
</dbReference>
<proteinExistence type="predicted"/>
<dbReference type="CDD" id="cd02440">
    <property type="entry name" value="AdoMet_MTases"/>
    <property type="match status" value="1"/>
</dbReference>
<dbReference type="InterPro" id="IPR029063">
    <property type="entry name" value="SAM-dependent_MTases_sf"/>
</dbReference>
<keyword evidence="1" id="KW-0830">Ubiquinone</keyword>
<dbReference type="Proteomes" id="UP000004348">
    <property type="component" value="Chromosome"/>
</dbReference>
<dbReference type="EMBL" id="AEGP01000040">
    <property type="protein sequence ID" value="EGG42074.1"/>
    <property type="molecule type" value="Genomic_DNA"/>
</dbReference>
<comment type="caution">
    <text evidence="1">The sequence shown here is derived from an EMBL/GenBank/DDBJ whole genome shotgun (WGS) entry which is preliminary data.</text>
</comment>
<dbReference type="HOGENOM" id="CLU_037990_9_0_2"/>
<evidence type="ECO:0000313" key="1">
    <source>
        <dbReference type="EMBL" id="EGG42074.1"/>
    </source>
</evidence>
<protein>
    <submittedName>
        <fullName evidence="1">Methylase involved in ubiquinone/menaquinone biosynthesis</fullName>
    </submittedName>
</protein>
<organism evidence="1">
    <name type="scientific">Candidatus Nitrosarchaeum limnium SFB1</name>
    <dbReference type="NCBI Taxonomy" id="886738"/>
    <lineage>
        <taxon>Archaea</taxon>
        <taxon>Nitrososphaerota</taxon>
        <taxon>Nitrososphaeria</taxon>
        <taxon>Nitrosopumilales</taxon>
        <taxon>Nitrosopumilaceae</taxon>
        <taxon>Nitrosarchaeum</taxon>
    </lineage>
</organism>
<accession>F3KKR4</accession>